<dbReference type="SUPFAM" id="SSF143120">
    <property type="entry name" value="YefM-like"/>
    <property type="match status" value="1"/>
</dbReference>
<organism evidence="3 4">
    <name type="scientific">Oceanibaculum pacificum</name>
    <dbReference type="NCBI Taxonomy" id="580166"/>
    <lineage>
        <taxon>Bacteria</taxon>
        <taxon>Pseudomonadati</taxon>
        <taxon>Pseudomonadota</taxon>
        <taxon>Alphaproteobacteria</taxon>
        <taxon>Rhodospirillales</taxon>
        <taxon>Oceanibaculaceae</taxon>
        <taxon>Oceanibaculum</taxon>
    </lineage>
</organism>
<dbReference type="InterPro" id="IPR036165">
    <property type="entry name" value="YefM-like_sf"/>
</dbReference>
<comment type="caution">
    <text evidence="3">The sequence shown here is derived from an EMBL/GenBank/DDBJ whole genome shotgun (WGS) entry which is preliminary data.</text>
</comment>
<dbReference type="InterPro" id="IPR006442">
    <property type="entry name" value="Antitoxin_Phd/YefM"/>
</dbReference>
<dbReference type="Gene3D" id="3.40.1620.10">
    <property type="entry name" value="YefM-like domain"/>
    <property type="match status" value="1"/>
</dbReference>
<dbReference type="STRING" id="580166.AUP43_17300"/>
<dbReference type="EMBL" id="LPXN01000051">
    <property type="protein sequence ID" value="KZD12146.1"/>
    <property type="molecule type" value="Genomic_DNA"/>
</dbReference>
<accession>A0A154WF82</accession>
<dbReference type="Pfam" id="PF02604">
    <property type="entry name" value="PhdYeFM_antitox"/>
    <property type="match status" value="1"/>
</dbReference>
<evidence type="ECO:0000256" key="1">
    <source>
        <dbReference type="ARBA" id="ARBA00009981"/>
    </source>
</evidence>
<comment type="similarity">
    <text evidence="1 2">Belongs to the phD/YefM antitoxin family.</text>
</comment>
<gene>
    <name evidence="3" type="ORF">AUP43_17300</name>
</gene>
<protein>
    <recommendedName>
        <fullName evidence="2">Antitoxin</fullName>
    </recommendedName>
</protein>
<keyword evidence="4" id="KW-1185">Reference proteome</keyword>
<dbReference type="Proteomes" id="UP000076400">
    <property type="component" value="Unassembled WGS sequence"/>
</dbReference>
<name>A0A154WF82_9PROT</name>
<reference evidence="3 4" key="1">
    <citation type="submission" date="2015-12" db="EMBL/GenBank/DDBJ databases">
        <title>Genome sequence of Oceanibaculum pacificum MCCC 1A02656.</title>
        <authorList>
            <person name="Lu L."/>
            <person name="Lai Q."/>
            <person name="Shao Z."/>
            <person name="Qian P."/>
        </authorList>
    </citation>
    <scope>NUCLEOTIDE SEQUENCE [LARGE SCALE GENOMIC DNA]</scope>
    <source>
        <strain evidence="3 4">MCCC 1A02656</strain>
    </source>
</reference>
<sequence length="81" mass="9072">MKDAVSAAEANRKFSLILRQVREGHSYVVTSHGRPVARIVPADARGDVASGARKTLLMRLEAQPILDTGHWSRDELYEDER</sequence>
<proteinExistence type="inferred from homology"/>
<dbReference type="AlphaFoldDB" id="A0A154WF82"/>
<comment type="function">
    <text evidence="2">Antitoxin component of a type II toxin-antitoxin (TA) system.</text>
</comment>
<evidence type="ECO:0000313" key="3">
    <source>
        <dbReference type="EMBL" id="KZD12146.1"/>
    </source>
</evidence>
<dbReference type="RefSeq" id="WP_067553077.1">
    <property type="nucleotide sequence ID" value="NZ_LPXN01000051.1"/>
</dbReference>
<dbReference type="OrthoDB" id="7276624at2"/>
<dbReference type="NCBIfam" id="TIGR01552">
    <property type="entry name" value="phd_fam"/>
    <property type="match status" value="1"/>
</dbReference>
<evidence type="ECO:0000313" key="4">
    <source>
        <dbReference type="Proteomes" id="UP000076400"/>
    </source>
</evidence>
<evidence type="ECO:0000256" key="2">
    <source>
        <dbReference type="RuleBase" id="RU362080"/>
    </source>
</evidence>